<accession>A0ABM6JRB9</accession>
<keyword evidence="1" id="KW-0472">Membrane</keyword>
<dbReference type="Proteomes" id="UP000192486">
    <property type="component" value="Chromosome"/>
</dbReference>
<name>A0ABM6JRB9_SPOUR</name>
<keyword evidence="1" id="KW-0812">Transmembrane</keyword>
<reference evidence="2 3" key="1">
    <citation type="submission" date="2016-04" db="EMBL/GenBank/DDBJ databases">
        <title>Comparative Genomics and Epigenetics of Sporosarcina ureae.</title>
        <authorList>
            <person name="Oliver A.S."/>
            <person name="Cooper K.K."/>
        </authorList>
    </citation>
    <scope>NUCLEOTIDE SEQUENCE [LARGE SCALE GENOMIC DNA]</scope>
    <source>
        <strain evidence="2 3">S204</strain>
    </source>
</reference>
<evidence type="ECO:0000313" key="2">
    <source>
        <dbReference type="EMBL" id="ARF12773.1"/>
    </source>
</evidence>
<evidence type="ECO:0000256" key="1">
    <source>
        <dbReference type="SAM" id="Phobius"/>
    </source>
</evidence>
<keyword evidence="1" id="KW-1133">Transmembrane helix</keyword>
<dbReference type="EMBL" id="CP015108">
    <property type="protein sequence ID" value="ARF12773.1"/>
    <property type="molecule type" value="Genomic_DNA"/>
</dbReference>
<gene>
    <name evidence="2" type="ORF">SporoS204_00465</name>
</gene>
<proteinExistence type="predicted"/>
<evidence type="ECO:0008006" key="4">
    <source>
        <dbReference type="Google" id="ProtNLM"/>
    </source>
</evidence>
<dbReference type="Pfam" id="PF11118">
    <property type="entry name" value="DUF2627"/>
    <property type="match status" value="1"/>
</dbReference>
<keyword evidence="3" id="KW-1185">Reference proteome</keyword>
<organism evidence="2 3">
    <name type="scientific">Sporosarcina ureae</name>
    <dbReference type="NCBI Taxonomy" id="1571"/>
    <lineage>
        <taxon>Bacteria</taxon>
        <taxon>Bacillati</taxon>
        <taxon>Bacillota</taxon>
        <taxon>Bacilli</taxon>
        <taxon>Bacillales</taxon>
        <taxon>Caryophanaceae</taxon>
        <taxon>Sporosarcina</taxon>
    </lineage>
</organism>
<protein>
    <recommendedName>
        <fullName evidence="4">DUF2627 domain-containing protein</fullName>
    </recommendedName>
</protein>
<dbReference type="RefSeq" id="WP_029054574.1">
    <property type="nucleotide sequence ID" value="NZ_CP015108.1"/>
</dbReference>
<dbReference type="InterPro" id="IPR020138">
    <property type="entry name" value="Uncharacterised_YqzF"/>
</dbReference>
<sequence>MIRLAAFIVLLIPGIAAALGIKLMRDSLFGHLFPPFPFIWMQFLGGFILFAGGLGFFAGFLLRRDRRTGRAADRFKKDLK</sequence>
<feature type="transmembrane region" description="Helical" evidence="1">
    <location>
        <begin position="39"/>
        <end position="62"/>
    </location>
</feature>
<evidence type="ECO:0000313" key="3">
    <source>
        <dbReference type="Proteomes" id="UP000192486"/>
    </source>
</evidence>